<dbReference type="AlphaFoldDB" id="A0A832I9H5"/>
<comment type="caution">
    <text evidence="3">The sequence shown here is derived from an EMBL/GenBank/DDBJ whole genome shotgun (WGS) entry which is preliminary data.</text>
</comment>
<dbReference type="Pfam" id="PF09723">
    <property type="entry name" value="Zn_ribbon_8"/>
    <property type="match status" value="1"/>
</dbReference>
<feature type="domain" description="Putative regulatory protein FmdB zinc ribbon" evidence="2">
    <location>
        <begin position="1"/>
        <end position="41"/>
    </location>
</feature>
<sequence length="111" mass="11534">MPTYDYRCRKCSHVFEVFHSMTDETPRRCPQCRARAERMLGTGAGLLFKGSGFYITDYRSPSYREKAKSDGAGGAGGEGAGGGSAGVGPAASGKGAARPKRPGAGRPKSSG</sequence>
<dbReference type="SMART" id="SM00834">
    <property type="entry name" value="CxxC_CXXC_SSSS"/>
    <property type="match status" value="1"/>
</dbReference>
<gene>
    <name evidence="3" type="ORF">ENR23_06105</name>
</gene>
<accession>A0A832I9H5</accession>
<protein>
    <submittedName>
        <fullName evidence="3">Zinc ribbon domain-containing protein</fullName>
    </submittedName>
</protein>
<reference evidence="3" key="1">
    <citation type="journal article" date="2020" name="mSystems">
        <title>Genome- and Community-Level Interaction Insights into Carbon Utilization and Element Cycling Functions of Hydrothermarchaeota in Hydrothermal Sediment.</title>
        <authorList>
            <person name="Zhou Z."/>
            <person name="Liu Y."/>
            <person name="Xu W."/>
            <person name="Pan J."/>
            <person name="Luo Z.H."/>
            <person name="Li M."/>
        </authorList>
    </citation>
    <scope>NUCLEOTIDE SEQUENCE [LARGE SCALE GENOMIC DNA]</scope>
    <source>
        <strain evidence="3">SpSt-381</strain>
    </source>
</reference>
<dbReference type="EMBL" id="DSQF01000012">
    <property type="protein sequence ID" value="HGZ42987.1"/>
    <property type="molecule type" value="Genomic_DNA"/>
</dbReference>
<evidence type="ECO:0000259" key="2">
    <source>
        <dbReference type="SMART" id="SM00834"/>
    </source>
</evidence>
<proteinExistence type="predicted"/>
<organism evidence="3">
    <name type="scientific">Eiseniibacteriota bacterium</name>
    <dbReference type="NCBI Taxonomy" id="2212470"/>
    <lineage>
        <taxon>Bacteria</taxon>
        <taxon>Candidatus Eiseniibacteriota</taxon>
    </lineage>
</organism>
<dbReference type="PANTHER" id="PTHR34404">
    <property type="entry name" value="REGULATORY PROTEIN, FMDB FAMILY"/>
    <property type="match status" value="1"/>
</dbReference>
<evidence type="ECO:0000313" key="3">
    <source>
        <dbReference type="EMBL" id="HGZ42987.1"/>
    </source>
</evidence>
<dbReference type="PANTHER" id="PTHR34404:SF2">
    <property type="entry name" value="CONSERVED SERINE RICH PROTEIN"/>
    <property type="match status" value="1"/>
</dbReference>
<evidence type="ECO:0000256" key="1">
    <source>
        <dbReference type="SAM" id="MobiDB-lite"/>
    </source>
</evidence>
<dbReference type="InterPro" id="IPR013429">
    <property type="entry name" value="Regulatory_FmdB_Zinc_ribbon"/>
</dbReference>
<feature type="compositionally biased region" description="Low complexity" evidence="1">
    <location>
        <begin position="87"/>
        <end position="96"/>
    </location>
</feature>
<name>A0A832I9H5_UNCEI</name>
<feature type="region of interest" description="Disordered" evidence="1">
    <location>
        <begin position="64"/>
        <end position="111"/>
    </location>
</feature>
<dbReference type="NCBIfam" id="TIGR02605">
    <property type="entry name" value="CxxC_CxxC_SSSS"/>
    <property type="match status" value="1"/>
</dbReference>
<feature type="compositionally biased region" description="Gly residues" evidence="1">
    <location>
        <begin position="71"/>
        <end position="86"/>
    </location>
</feature>